<reference evidence="1 2" key="1">
    <citation type="submission" date="2019-01" db="EMBL/GenBank/DDBJ databases">
        <title>Intercellular communication is required for trap formation in the nematode-trapping fungus Duddingtonia flagrans.</title>
        <authorList>
            <person name="Youssar L."/>
            <person name="Wernet V."/>
            <person name="Hensel N."/>
            <person name="Hildebrandt H.-G."/>
            <person name="Fischer R."/>
        </authorList>
    </citation>
    <scope>NUCLEOTIDE SEQUENCE [LARGE SCALE GENOMIC DNA]</scope>
    <source>
        <strain evidence="1 2">CBS H-5679</strain>
    </source>
</reference>
<dbReference type="Proteomes" id="UP000283090">
    <property type="component" value="Unassembled WGS sequence"/>
</dbReference>
<sequence>MWGLREGNQPCLTLRWAADVTDAILGSSIGLSTTFTRVSPKAQNSNAMHISTTKKPRFGKTYGITGYSRYTKLSTEDLFCPGEDMSIDTRAARVCARPYT</sequence>
<dbReference type="GeneID" id="93584836"/>
<evidence type="ECO:0000313" key="1">
    <source>
        <dbReference type="EMBL" id="RVD88336.1"/>
    </source>
</evidence>
<accession>A0A437AB61</accession>
<evidence type="ECO:0000313" key="2">
    <source>
        <dbReference type="Proteomes" id="UP000283090"/>
    </source>
</evidence>
<keyword evidence="2" id="KW-1185">Reference proteome</keyword>
<dbReference type="AlphaFoldDB" id="A0A437AB61"/>
<dbReference type="EMBL" id="SAEB01000003">
    <property type="protein sequence ID" value="RVD88336.1"/>
    <property type="molecule type" value="Genomic_DNA"/>
</dbReference>
<organism evidence="1 2">
    <name type="scientific">Arthrobotrys flagrans</name>
    <name type="common">Nematode-trapping fungus</name>
    <name type="synonym">Trichothecium flagrans</name>
    <dbReference type="NCBI Taxonomy" id="97331"/>
    <lineage>
        <taxon>Eukaryota</taxon>
        <taxon>Fungi</taxon>
        <taxon>Dikarya</taxon>
        <taxon>Ascomycota</taxon>
        <taxon>Pezizomycotina</taxon>
        <taxon>Orbiliomycetes</taxon>
        <taxon>Orbiliales</taxon>
        <taxon>Orbiliaceae</taxon>
        <taxon>Arthrobotrys</taxon>
    </lineage>
</organism>
<proteinExistence type="predicted"/>
<protein>
    <submittedName>
        <fullName evidence="1">Uncharacterized protein</fullName>
    </submittedName>
</protein>
<name>A0A437AB61_ARTFL</name>
<dbReference type="RefSeq" id="XP_067493880.1">
    <property type="nucleotide sequence ID" value="XM_067631324.1"/>
</dbReference>
<gene>
    <name evidence="1" type="ORF">DFL_002525</name>
</gene>
<comment type="caution">
    <text evidence="1">The sequence shown here is derived from an EMBL/GenBank/DDBJ whole genome shotgun (WGS) entry which is preliminary data.</text>
</comment>
<dbReference type="VEuPathDB" id="FungiDB:DFL_002525"/>